<gene>
    <name evidence="1" type="ORF">KSX_64630</name>
</gene>
<reference evidence="1" key="1">
    <citation type="submission" date="2020-10" db="EMBL/GenBank/DDBJ databases">
        <title>Taxonomic study of unclassified bacteria belonging to the class Ktedonobacteria.</title>
        <authorList>
            <person name="Yabe S."/>
            <person name="Wang C.M."/>
            <person name="Zheng Y."/>
            <person name="Sakai Y."/>
            <person name="Cavaletti L."/>
            <person name="Monciardini P."/>
            <person name="Donadio S."/>
        </authorList>
    </citation>
    <scope>NUCLEOTIDE SEQUENCE</scope>
    <source>
        <strain evidence="1">SOSP1-1</strain>
    </source>
</reference>
<dbReference type="Proteomes" id="UP000612362">
    <property type="component" value="Unassembled WGS sequence"/>
</dbReference>
<organism evidence="1 2">
    <name type="scientific">Ktedonospora formicarum</name>
    <dbReference type="NCBI Taxonomy" id="2778364"/>
    <lineage>
        <taxon>Bacteria</taxon>
        <taxon>Bacillati</taxon>
        <taxon>Chloroflexota</taxon>
        <taxon>Ktedonobacteria</taxon>
        <taxon>Ktedonobacterales</taxon>
        <taxon>Ktedonobacteraceae</taxon>
        <taxon>Ktedonospora</taxon>
    </lineage>
</organism>
<sequence length="96" mass="11173">MNYALINLQKIRAIVNALAQYADTVDSLETNIKLMAQGPPSEDMFASAEHDLEGMEVTFREAEKLARTIREEIDEQHWRVKKIKEKKEKDRNKNQV</sequence>
<evidence type="ECO:0000313" key="2">
    <source>
        <dbReference type="Proteomes" id="UP000612362"/>
    </source>
</evidence>
<name>A0A8J3I7J1_9CHLR</name>
<dbReference type="EMBL" id="BNJF01000004">
    <property type="protein sequence ID" value="GHO48300.1"/>
    <property type="molecule type" value="Genomic_DNA"/>
</dbReference>
<accession>A0A8J3I7J1</accession>
<keyword evidence="2" id="KW-1185">Reference proteome</keyword>
<comment type="caution">
    <text evidence="1">The sequence shown here is derived from an EMBL/GenBank/DDBJ whole genome shotgun (WGS) entry which is preliminary data.</text>
</comment>
<proteinExistence type="predicted"/>
<dbReference type="AlphaFoldDB" id="A0A8J3I7J1"/>
<dbReference type="RefSeq" id="WP_220197532.1">
    <property type="nucleotide sequence ID" value="NZ_BNJF01000004.1"/>
</dbReference>
<evidence type="ECO:0000313" key="1">
    <source>
        <dbReference type="EMBL" id="GHO48300.1"/>
    </source>
</evidence>
<protein>
    <submittedName>
        <fullName evidence="1">Uncharacterized protein</fullName>
    </submittedName>
</protein>